<evidence type="ECO:0000313" key="2">
    <source>
        <dbReference type="Proteomes" id="UP000187499"/>
    </source>
</evidence>
<accession>A0A1P8Q4F4</accession>
<dbReference type="AlphaFoldDB" id="A0A1P8Q4F4"/>
<protein>
    <submittedName>
        <fullName evidence="1">Uncharacterized protein</fullName>
    </submittedName>
</protein>
<dbReference type="RefSeq" id="WP_076616518.1">
    <property type="nucleotide sequence ID" value="NZ_CP019323.1"/>
</dbReference>
<keyword evidence="2" id="KW-1185">Reference proteome</keyword>
<proteinExistence type="predicted"/>
<dbReference type="KEGG" id="lalw:BTM29_09250"/>
<sequence>MKLTEFFDLIQKIVVKLPAAVKIKKLDGTYSSIKAGTDMQVDLSAVVYSKDQVDDAINKKVVDANTNASITDTALLKQLKDMNTFLNGITE</sequence>
<name>A0A1P8Q4F4_9LACO</name>
<organism evidence="1 2">
    <name type="scientific">Companilactobacillus allii</name>
    <dbReference type="NCBI Taxonomy" id="1847728"/>
    <lineage>
        <taxon>Bacteria</taxon>
        <taxon>Bacillati</taxon>
        <taxon>Bacillota</taxon>
        <taxon>Bacilli</taxon>
        <taxon>Lactobacillales</taxon>
        <taxon>Lactobacillaceae</taxon>
        <taxon>Companilactobacillus</taxon>
    </lineage>
</organism>
<dbReference type="EMBL" id="CP019323">
    <property type="protein sequence ID" value="APX72725.1"/>
    <property type="molecule type" value="Genomic_DNA"/>
</dbReference>
<gene>
    <name evidence="1" type="ORF">BTM29_09250</name>
</gene>
<dbReference type="Proteomes" id="UP000187499">
    <property type="component" value="Chromosome"/>
</dbReference>
<evidence type="ECO:0000313" key="1">
    <source>
        <dbReference type="EMBL" id="APX72725.1"/>
    </source>
</evidence>
<dbReference type="OrthoDB" id="9955447at2"/>
<reference evidence="2" key="1">
    <citation type="submission" date="2016-12" db="EMBL/GenBank/DDBJ databases">
        <authorList>
            <person name="Jung M.Y."/>
            <person name="Lee S.H."/>
        </authorList>
    </citation>
    <scope>NUCLEOTIDE SEQUENCE [LARGE SCALE GENOMIC DNA]</scope>
    <source>
        <strain evidence="2">WiKim39</strain>
    </source>
</reference>
<dbReference type="STRING" id="1847728.BTM29_09250"/>